<name>A0A4Y2QPL6_ARAVE</name>
<gene>
    <name evidence="1" type="ORF">AVEN_35476_1</name>
</gene>
<accession>A0A4Y2QPL6</accession>
<protein>
    <submittedName>
        <fullName evidence="1">Uncharacterized protein</fullName>
    </submittedName>
</protein>
<evidence type="ECO:0000313" key="1">
    <source>
        <dbReference type="EMBL" id="GBN65253.1"/>
    </source>
</evidence>
<reference evidence="1 2" key="1">
    <citation type="journal article" date="2019" name="Sci. Rep.">
        <title>Orb-weaving spider Araneus ventricosus genome elucidates the spidroin gene catalogue.</title>
        <authorList>
            <person name="Kono N."/>
            <person name="Nakamura H."/>
            <person name="Ohtoshi R."/>
            <person name="Moran D.A.P."/>
            <person name="Shinohara A."/>
            <person name="Yoshida Y."/>
            <person name="Fujiwara M."/>
            <person name="Mori M."/>
            <person name="Tomita M."/>
            <person name="Arakawa K."/>
        </authorList>
    </citation>
    <scope>NUCLEOTIDE SEQUENCE [LARGE SCALE GENOMIC DNA]</scope>
</reference>
<dbReference type="OrthoDB" id="411871at2759"/>
<dbReference type="AlphaFoldDB" id="A0A4Y2QPL6"/>
<proteinExistence type="predicted"/>
<dbReference type="Proteomes" id="UP000499080">
    <property type="component" value="Unassembled WGS sequence"/>
</dbReference>
<dbReference type="EMBL" id="BGPR01014446">
    <property type="protein sequence ID" value="GBN65253.1"/>
    <property type="molecule type" value="Genomic_DNA"/>
</dbReference>
<keyword evidence="2" id="KW-1185">Reference proteome</keyword>
<evidence type="ECO:0000313" key="2">
    <source>
        <dbReference type="Proteomes" id="UP000499080"/>
    </source>
</evidence>
<comment type="caution">
    <text evidence="1">The sequence shown here is derived from an EMBL/GenBank/DDBJ whole genome shotgun (WGS) entry which is preliminary data.</text>
</comment>
<sequence>MARIAGTAWGLKQEHRRILYSIVAERMILHGVVPWTQNLASHQKKLLQMIQRKFLLFITGTYRKTPTAALQSITGILPLYITFKCCYKYLISVNGLLDRFLKNA</sequence>
<organism evidence="1 2">
    <name type="scientific">Araneus ventricosus</name>
    <name type="common">Orbweaver spider</name>
    <name type="synonym">Epeira ventricosa</name>
    <dbReference type="NCBI Taxonomy" id="182803"/>
    <lineage>
        <taxon>Eukaryota</taxon>
        <taxon>Metazoa</taxon>
        <taxon>Ecdysozoa</taxon>
        <taxon>Arthropoda</taxon>
        <taxon>Chelicerata</taxon>
        <taxon>Arachnida</taxon>
        <taxon>Araneae</taxon>
        <taxon>Araneomorphae</taxon>
        <taxon>Entelegynae</taxon>
        <taxon>Araneoidea</taxon>
        <taxon>Araneidae</taxon>
        <taxon>Araneus</taxon>
    </lineage>
</organism>